<sequence length="425" mass="46952">MFNPITSCHIERREIFKTVVPILSVNIITMLTQFWEMIYPARFTVLIEARARHPERLLYTITLLYDYWDIPVELVPASSSGIYHWRLDPSCRKAGNQSWTLLLLRGIRDPPPAQSPPIRILVLDLYLWFASPAAARTHTAARGGKPLTFLSLPAVTRAPRSKLHSMVPLELITTRETAHASSSHQQTLSPPAADTLLPDPESPLSSSQSRQSSIMATFTGEGLSMAPGMERGYTLSPMAELEHNYLSHSENEASLFECATIQISGLPRGLSSENGVPLQAGAGQRDSEEQESNGGTEISQIIGSMGGSGRVWVGPRESESLPCEFGSLTLEVEAIFQEVVDPYGQGAERQFFDEKVVNSMRRRDTAPEMSEKAHLSRNGLTRLETLRRLETLHRLETARESVQGVLGDLASRLKSPKAPGSLETP</sequence>
<comment type="caution">
    <text evidence="2">The sequence shown here is derived from an EMBL/GenBank/DDBJ whole genome shotgun (WGS) entry which is preliminary data.</text>
</comment>
<proteinExistence type="predicted"/>
<feature type="region of interest" description="Disordered" evidence="1">
    <location>
        <begin position="175"/>
        <end position="212"/>
    </location>
</feature>
<evidence type="ECO:0000313" key="3">
    <source>
        <dbReference type="Proteomes" id="UP001218218"/>
    </source>
</evidence>
<feature type="compositionally biased region" description="Low complexity" evidence="1">
    <location>
        <begin position="196"/>
        <end position="212"/>
    </location>
</feature>
<protein>
    <submittedName>
        <fullName evidence="2">Uncharacterized protein</fullName>
    </submittedName>
</protein>
<reference evidence="2" key="1">
    <citation type="submission" date="2023-03" db="EMBL/GenBank/DDBJ databases">
        <title>Massive genome expansion in bonnet fungi (Mycena s.s.) driven by repeated elements and novel gene families across ecological guilds.</title>
        <authorList>
            <consortium name="Lawrence Berkeley National Laboratory"/>
            <person name="Harder C.B."/>
            <person name="Miyauchi S."/>
            <person name="Viragh M."/>
            <person name="Kuo A."/>
            <person name="Thoen E."/>
            <person name="Andreopoulos B."/>
            <person name="Lu D."/>
            <person name="Skrede I."/>
            <person name="Drula E."/>
            <person name="Henrissat B."/>
            <person name="Morin E."/>
            <person name="Kohler A."/>
            <person name="Barry K."/>
            <person name="LaButti K."/>
            <person name="Morin E."/>
            <person name="Salamov A."/>
            <person name="Lipzen A."/>
            <person name="Mereny Z."/>
            <person name="Hegedus B."/>
            <person name="Baldrian P."/>
            <person name="Stursova M."/>
            <person name="Weitz H."/>
            <person name="Taylor A."/>
            <person name="Grigoriev I.V."/>
            <person name="Nagy L.G."/>
            <person name="Martin F."/>
            <person name="Kauserud H."/>
        </authorList>
    </citation>
    <scope>NUCLEOTIDE SEQUENCE</scope>
    <source>
        <strain evidence="2">CBHHK002</strain>
    </source>
</reference>
<dbReference type="EMBL" id="JARIHO010000080">
    <property type="protein sequence ID" value="KAJ7309992.1"/>
    <property type="molecule type" value="Genomic_DNA"/>
</dbReference>
<evidence type="ECO:0000313" key="2">
    <source>
        <dbReference type="EMBL" id="KAJ7309992.1"/>
    </source>
</evidence>
<organism evidence="2 3">
    <name type="scientific">Mycena albidolilacea</name>
    <dbReference type="NCBI Taxonomy" id="1033008"/>
    <lineage>
        <taxon>Eukaryota</taxon>
        <taxon>Fungi</taxon>
        <taxon>Dikarya</taxon>
        <taxon>Basidiomycota</taxon>
        <taxon>Agaricomycotina</taxon>
        <taxon>Agaricomycetes</taxon>
        <taxon>Agaricomycetidae</taxon>
        <taxon>Agaricales</taxon>
        <taxon>Marasmiineae</taxon>
        <taxon>Mycenaceae</taxon>
        <taxon>Mycena</taxon>
    </lineage>
</organism>
<dbReference type="Proteomes" id="UP001218218">
    <property type="component" value="Unassembled WGS sequence"/>
</dbReference>
<feature type="compositionally biased region" description="Polar residues" evidence="1">
    <location>
        <begin position="179"/>
        <end position="189"/>
    </location>
</feature>
<evidence type="ECO:0000256" key="1">
    <source>
        <dbReference type="SAM" id="MobiDB-lite"/>
    </source>
</evidence>
<name>A0AAD6Z6D7_9AGAR</name>
<accession>A0AAD6Z6D7</accession>
<keyword evidence="3" id="KW-1185">Reference proteome</keyword>
<gene>
    <name evidence="2" type="ORF">DFH08DRAFT_823275</name>
</gene>
<feature type="region of interest" description="Disordered" evidence="1">
    <location>
        <begin position="270"/>
        <end position="303"/>
    </location>
</feature>
<dbReference type="AlphaFoldDB" id="A0AAD6Z6D7"/>